<accession>A0A382KKM5</accession>
<feature type="domain" description="Nudix hydrolase" evidence="3">
    <location>
        <begin position="43"/>
        <end position="172"/>
    </location>
</feature>
<dbReference type="Gene3D" id="3.90.79.10">
    <property type="entry name" value="Nucleoside Triphosphate Pyrophosphohydrolase"/>
    <property type="match status" value="1"/>
</dbReference>
<sequence length="182" mass="20400">VTEIGIWKRKSSRRLADCRVFTLSESVSICPRTSDEHQFYFIDSADWVNIVPVTSDQEVVFVRQFRHGSEKITLEIPGGMVDPGEDPQVAAVRECMEESGYEAGTVKPLGILNPNPAIFRNRLHTYVAKDCSPVAEIANTSTEHTELVLVPMTDLPDMLQSGEIDHALVAATLWRLLYQEKI</sequence>
<protein>
    <recommendedName>
        <fullName evidence="3">Nudix hydrolase domain-containing protein</fullName>
    </recommendedName>
</protein>
<evidence type="ECO:0000256" key="2">
    <source>
        <dbReference type="ARBA" id="ARBA00022801"/>
    </source>
</evidence>
<dbReference type="SUPFAM" id="SSF55811">
    <property type="entry name" value="Nudix"/>
    <property type="match status" value="1"/>
</dbReference>
<dbReference type="InterPro" id="IPR020476">
    <property type="entry name" value="Nudix_hydrolase"/>
</dbReference>
<dbReference type="EMBL" id="UINC01081310">
    <property type="protein sequence ID" value="SVC25030.1"/>
    <property type="molecule type" value="Genomic_DNA"/>
</dbReference>
<dbReference type="PROSITE" id="PS51462">
    <property type="entry name" value="NUDIX"/>
    <property type="match status" value="1"/>
</dbReference>
<evidence type="ECO:0000313" key="4">
    <source>
        <dbReference type="EMBL" id="SVC25030.1"/>
    </source>
</evidence>
<reference evidence="4" key="1">
    <citation type="submission" date="2018-05" db="EMBL/GenBank/DDBJ databases">
        <authorList>
            <person name="Lanie J.A."/>
            <person name="Ng W.-L."/>
            <person name="Kazmierczak K.M."/>
            <person name="Andrzejewski T.M."/>
            <person name="Davidsen T.M."/>
            <person name="Wayne K.J."/>
            <person name="Tettelin H."/>
            <person name="Glass J.I."/>
            <person name="Rusch D."/>
            <person name="Podicherti R."/>
            <person name="Tsui H.-C.T."/>
            <person name="Winkler M.E."/>
        </authorList>
    </citation>
    <scope>NUCLEOTIDE SEQUENCE</scope>
</reference>
<dbReference type="InterPro" id="IPR015797">
    <property type="entry name" value="NUDIX_hydrolase-like_dom_sf"/>
</dbReference>
<dbReference type="PRINTS" id="PR00502">
    <property type="entry name" value="NUDIXFAMILY"/>
</dbReference>
<dbReference type="AlphaFoldDB" id="A0A382KKM5"/>
<dbReference type="GO" id="GO:0006753">
    <property type="term" value="P:nucleoside phosphate metabolic process"/>
    <property type="evidence" value="ECO:0007669"/>
    <property type="project" value="TreeGrafter"/>
</dbReference>
<feature type="non-terminal residue" evidence="4">
    <location>
        <position position="1"/>
    </location>
</feature>
<evidence type="ECO:0000256" key="1">
    <source>
        <dbReference type="ARBA" id="ARBA00001946"/>
    </source>
</evidence>
<keyword evidence="2" id="KW-0378">Hydrolase</keyword>
<dbReference type="InterPro" id="IPR000086">
    <property type="entry name" value="NUDIX_hydrolase_dom"/>
</dbReference>
<gene>
    <name evidence="4" type="ORF">METZ01_LOCUS277884</name>
</gene>
<organism evidence="4">
    <name type="scientific">marine metagenome</name>
    <dbReference type="NCBI Taxonomy" id="408172"/>
    <lineage>
        <taxon>unclassified sequences</taxon>
        <taxon>metagenomes</taxon>
        <taxon>ecological metagenomes</taxon>
    </lineage>
</organism>
<name>A0A382KKM5_9ZZZZ</name>
<dbReference type="GO" id="GO:0016787">
    <property type="term" value="F:hydrolase activity"/>
    <property type="evidence" value="ECO:0007669"/>
    <property type="project" value="UniProtKB-KW"/>
</dbReference>
<proteinExistence type="predicted"/>
<evidence type="ECO:0000259" key="3">
    <source>
        <dbReference type="PROSITE" id="PS51462"/>
    </source>
</evidence>
<dbReference type="CDD" id="cd03424">
    <property type="entry name" value="NUDIX_ADPRase_Nudt5_UGPPase_Nudt14"/>
    <property type="match status" value="1"/>
</dbReference>
<dbReference type="GO" id="GO:0019693">
    <property type="term" value="P:ribose phosphate metabolic process"/>
    <property type="evidence" value="ECO:0007669"/>
    <property type="project" value="TreeGrafter"/>
</dbReference>
<comment type="cofactor">
    <cofactor evidence="1">
        <name>Mg(2+)</name>
        <dbReference type="ChEBI" id="CHEBI:18420"/>
    </cofactor>
</comment>
<dbReference type="PANTHER" id="PTHR11839:SF18">
    <property type="entry name" value="NUDIX HYDROLASE DOMAIN-CONTAINING PROTEIN"/>
    <property type="match status" value="1"/>
</dbReference>
<dbReference type="Pfam" id="PF00293">
    <property type="entry name" value="NUDIX"/>
    <property type="match status" value="1"/>
</dbReference>
<dbReference type="PANTHER" id="PTHR11839">
    <property type="entry name" value="UDP/ADP-SUGAR PYROPHOSPHATASE"/>
    <property type="match status" value="1"/>
</dbReference>